<evidence type="ECO:0000313" key="2">
    <source>
        <dbReference type="Proteomes" id="UP000886998"/>
    </source>
</evidence>
<dbReference type="EMBL" id="BMAV01011327">
    <property type="protein sequence ID" value="GFY57099.1"/>
    <property type="molecule type" value="Genomic_DNA"/>
</dbReference>
<keyword evidence="2" id="KW-1185">Reference proteome</keyword>
<dbReference type="AlphaFoldDB" id="A0A8X6XPI3"/>
<sequence length="112" mass="12767">MILTCKNLKELWNGTCIIKNGCGLHPLKTIFVGKKKKKTMNGDAGRDFACDTIKTPITEDNTHRRKEDFFGLPMGTIIPIGSHQKQLCIPCWRLWTIRPNVTYHEGCLKSHN</sequence>
<organism evidence="1 2">
    <name type="scientific">Trichonephila inaurata madagascariensis</name>
    <dbReference type="NCBI Taxonomy" id="2747483"/>
    <lineage>
        <taxon>Eukaryota</taxon>
        <taxon>Metazoa</taxon>
        <taxon>Ecdysozoa</taxon>
        <taxon>Arthropoda</taxon>
        <taxon>Chelicerata</taxon>
        <taxon>Arachnida</taxon>
        <taxon>Araneae</taxon>
        <taxon>Araneomorphae</taxon>
        <taxon>Entelegynae</taxon>
        <taxon>Araneoidea</taxon>
        <taxon>Nephilidae</taxon>
        <taxon>Trichonephila</taxon>
        <taxon>Trichonephila inaurata</taxon>
    </lineage>
</organism>
<reference evidence="1" key="1">
    <citation type="submission" date="2020-08" db="EMBL/GenBank/DDBJ databases">
        <title>Multicomponent nature underlies the extraordinary mechanical properties of spider dragline silk.</title>
        <authorList>
            <person name="Kono N."/>
            <person name="Nakamura H."/>
            <person name="Mori M."/>
            <person name="Yoshida Y."/>
            <person name="Ohtoshi R."/>
            <person name="Malay A.D."/>
            <person name="Moran D.A.P."/>
            <person name="Tomita M."/>
            <person name="Numata K."/>
            <person name="Arakawa K."/>
        </authorList>
    </citation>
    <scope>NUCLEOTIDE SEQUENCE</scope>
</reference>
<gene>
    <name evidence="1" type="ORF">TNIN_182451</name>
</gene>
<accession>A0A8X6XPI3</accession>
<comment type="caution">
    <text evidence="1">The sequence shown here is derived from an EMBL/GenBank/DDBJ whole genome shotgun (WGS) entry which is preliminary data.</text>
</comment>
<evidence type="ECO:0000313" key="1">
    <source>
        <dbReference type="EMBL" id="GFY57099.1"/>
    </source>
</evidence>
<proteinExistence type="predicted"/>
<protein>
    <submittedName>
        <fullName evidence="1">Uncharacterized protein</fullName>
    </submittedName>
</protein>
<dbReference type="Proteomes" id="UP000886998">
    <property type="component" value="Unassembled WGS sequence"/>
</dbReference>
<name>A0A8X6XPI3_9ARAC</name>